<name>A0AA35TPP5_GEOBA</name>
<dbReference type="AlphaFoldDB" id="A0AA35TPP5"/>
<dbReference type="Proteomes" id="UP001174909">
    <property type="component" value="Unassembled WGS sequence"/>
</dbReference>
<dbReference type="InterPro" id="IPR013783">
    <property type="entry name" value="Ig-like_fold"/>
</dbReference>
<evidence type="ECO:0000313" key="2">
    <source>
        <dbReference type="EMBL" id="CAI8052140.1"/>
    </source>
</evidence>
<evidence type="ECO:0000313" key="3">
    <source>
        <dbReference type="Proteomes" id="UP001174909"/>
    </source>
</evidence>
<reference evidence="2" key="1">
    <citation type="submission" date="2023-03" db="EMBL/GenBank/DDBJ databases">
        <authorList>
            <person name="Steffen K."/>
            <person name="Cardenas P."/>
        </authorList>
    </citation>
    <scope>NUCLEOTIDE SEQUENCE</scope>
</reference>
<evidence type="ECO:0000259" key="1">
    <source>
        <dbReference type="PROSITE" id="PS50835"/>
    </source>
</evidence>
<proteinExistence type="predicted"/>
<organism evidence="2 3">
    <name type="scientific">Geodia barretti</name>
    <name type="common">Barrett's horny sponge</name>
    <dbReference type="NCBI Taxonomy" id="519541"/>
    <lineage>
        <taxon>Eukaryota</taxon>
        <taxon>Metazoa</taxon>
        <taxon>Porifera</taxon>
        <taxon>Demospongiae</taxon>
        <taxon>Heteroscleromorpha</taxon>
        <taxon>Tetractinellida</taxon>
        <taxon>Astrophorina</taxon>
        <taxon>Geodiidae</taxon>
        <taxon>Geodia</taxon>
    </lineage>
</organism>
<dbReference type="InterPro" id="IPR007110">
    <property type="entry name" value="Ig-like_dom"/>
</dbReference>
<protein>
    <recommendedName>
        <fullName evidence="1">Ig-like domain-containing protein</fullName>
    </recommendedName>
</protein>
<sequence>MSTLMFSPLSTSHGAEYSCQAVIDIRALNITKTGVDSADLIVQIPSPLVVVHAPERELVAGSYLSLSCSITPLSVDTPTTITSTWTTPNTTLNAVNDTSVDLPISNAKTADSGVYICSSTLIDSTSSMYIMDSEPGRNSTTIIV</sequence>
<dbReference type="EMBL" id="CASHTH010003987">
    <property type="protein sequence ID" value="CAI8052140.1"/>
    <property type="molecule type" value="Genomic_DNA"/>
</dbReference>
<dbReference type="Gene3D" id="2.60.40.10">
    <property type="entry name" value="Immunoglobulins"/>
    <property type="match status" value="1"/>
</dbReference>
<dbReference type="SUPFAM" id="SSF48726">
    <property type="entry name" value="Immunoglobulin"/>
    <property type="match status" value="1"/>
</dbReference>
<dbReference type="InterPro" id="IPR036179">
    <property type="entry name" value="Ig-like_dom_sf"/>
</dbReference>
<keyword evidence="3" id="KW-1185">Reference proteome</keyword>
<comment type="caution">
    <text evidence="2">The sequence shown here is derived from an EMBL/GenBank/DDBJ whole genome shotgun (WGS) entry which is preliminary data.</text>
</comment>
<feature type="domain" description="Ig-like" evidence="1">
    <location>
        <begin position="47"/>
        <end position="127"/>
    </location>
</feature>
<accession>A0AA35TPP5</accession>
<gene>
    <name evidence="2" type="ORF">GBAR_LOCUS28541</name>
</gene>
<dbReference type="PROSITE" id="PS50835">
    <property type="entry name" value="IG_LIKE"/>
    <property type="match status" value="1"/>
</dbReference>
<feature type="non-terminal residue" evidence="2">
    <location>
        <position position="144"/>
    </location>
</feature>